<dbReference type="OMA" id="YRWMVRS"/>
<name>E1ZQY7_CHLVA</name>
<evidence type="ECO:0000259" key="3">
    <source>
        <dbReference type="Pfam" id="PF00561"/>
    </source>
</evidence>
<keyword evidence="5" id="KW-1185">Reference proteome</keyword>
<dbReference type="Pfam" id="PF00561">
    <property type="entry name" value="Abhydrolase_1"/>
    <property type="match status" value="1"/>
</dbReference>
<dbReference type="STRING" id="554065.E1ZQY7"/>
<dbReference type="eggNOG" id="KOG4178">
    <property type="taxonomic scope" value="Eukaryota"/>
</dbReference>
<dbReference type="Proteomes" id="UP000008141">
    <property type="component" value="Unassembled WGS sequence"/>
</dbReference>
<evidence type="ECO:0000313" key="5">
    <source>
        <dbReference type="Proteomes" id="UP000008141"/>
    </source>
</evidence>
<organism evidence="5">
    <name type="scientific">Chlorella variabilis</name>
    <name type="common">Green alga</name>
    <dbReference type="NCBI Taxonomy" id="554065"/>
    <lineage>
        <taxon>Eukaryota</taxon>
        <taxon>Viridiplantae</taxon>
        <taxon>Chlorophyta</taxon>
        <taxon>core chlorophytes</taxon>
        <taxon>Trebouxiophyceae</taxon>
        <taxon>Chlorellales</taxon>
        <taxon>Chlorellaceae</taxon>
        <taxon>Chlorella clade</taxon>
        <taxon>Chlorella</taxon>
    </lineage>
</organism>
<dbReference type="InParanoid" id="E1ZQY7"/>
<dbReference type="GeneID" id="17351305"/>
<dbReference type="InterPro" id="IPR000639">
    <property type="entry name" value="Epox_hydrolase-like"/>
</dbReference>
<keyword evidence="1" id="KW-0378">Hydrolase</keyword>
<dbReference type="InterPro" id="IPR029058">
    <property type="entry name" value="AB_hydrolase_fold"/>
</dbReference>
<dbReference type="PRINTS" id="PR00412">
    <property type="entry name" value="EPOXHYDRLASE"/>
</dbReference>
<evidence type="ECO:0000313" key="4">
    <source>
        <dbReference type="EMBL" id="EFN51807.1"/>
    </source>
</evidence>
<dbReference type="EMBL" id="GL433860">
    <property type="protein sequence ID" value="EFN51807.1"/>
    <property type="molecule type" value="Genomic_DNA"/>
</dbReference>
<evidence type="ECO:0000256" key="1">
    <source>
        <dbReference type="ARBA" id="ARBA00022801"/>
    </source>
</evidence>
<dbReference type="KEGG" id="cvr:CHLNCDRAFT_27475"/>
<accession>E1ZQY7</accession>
<protein>
    <recommendedName>
        <fullName evidence="3">AB hydrolase-1 domain-containing protein</fullName>
    </recommendedName>
</protein>
<feature type="domain" description="AB hydrolase-1" evidence="3">
    <location>
        <begin position="23"/>
        <end position="274"/>
    </location>
</feature>
<evidence type="ECO:0000256" key="2">
    <source>
        <dbReference type="ARBA" id="ARBA00038334"/>
    </source>
</evidence>
<sequence length="289" mass="32951">MPCPSPVPGRLHVVRTSRQSGKPIMLMVHGFPEAWFTWSKQMAEFRDEFEVVAIDMRGYGESSKPEGWLAYHQYLLLVDLQIVTERLLRESGQKQLALVGHDWGAHMCWCLAYTAPHLFSHLVPLCAPHPGLYHQNRDLLQRIRHGYVLTFQLPWFGEALMCANDYAMLEGVLTKGPGACIAGAITPEYMERYKQAFGRPGVPTAALNYYRAVNNSRFPTYALTLRRKLSVPTLLLWGGKDPNLGMGLLRNTDKYVDDLRIEVLNDSTHWMLHDCPAEVNRLLRGFLQQ</sequence>
<dbReference type="PANTHER" id="PTHR43329">
    <property type="entry name" value="EPOXIDE HYDROLASE"/>
    <property type="match status" value="1"/>
</dbReference>
<gene>
    <name evidence="4" type="ORF">CHLNCDRAFT_27475</name>
</gene>
<dbReference type="GO" id="GO:0016787">
    <property type="term" value="F:hydrolase activity"/>
    <property type="evidence" value="ECO:0007669"/>
    <property type="project" value="UniProtKB-KW"/>
</dbReference>
<dbReference type="RefSeq" id="XP_005843909.1">
    <property type="nucleotide sequence ID" value="XM_005843847.1"/>
</dbReference>
<dbReference type="AlphaFoldDB" id="E1ZQY7"/>
<comment type="similarity">
    <text evidence="2">Belongs to the AB hydrolase superfamily. Epoxide hydrolase family.</text>
</comment>
<dbReference type="OrthoDB" id="7130006at2759"/>
<reference evidence="4 5" key="1">
    <citation type="journal article" date="2010" name="Plant Cell">
        <title>The Chlorella variabilis NC64A genome reveals adaptation to photosymbiosis, coevolution with viruses, and cryptic sex.</title>
        <authorList>
            <person name="Blanc G."/>
            <person name="Duncan G."/>
            <person name="Agarkova I."/>
            <person name="Borodovsky M."/>
            <person name="Gurnon J."/>
            <person name="Kuo A."/>
            <person name="Lindquist E."/>
            <person name="Lucas S."/>
            <person name="Pangilinan J."/>
            <person name="Polle J."/>
            <person name="Salamov A."/>
            <person name="Terry A."/>
            <person name="Yamada T."/>
            <person name="Dunigan D.D."/>
            <person name="Grigoriev I.V."/>
            <person name="Claverie J.M."/>
            <person name="Van Etten J.L."/>
        </authorList>
    </citation>
    <scope>NUCLEOTIDE SEQUENCE [LARGE SCALE GENOMIC DNA]</scope>
    <source>
        <strain evidence="4 5">NC64A</strain>
    </source>
</reference>
<dbReference type="FunCoup" id="E1ZQY7">
    <property type="interactions" value="828"/>
</dbReference>
<dbReference type="SUPFAM" id="SSF53474">
    <property type="entry name" value="alpha/beta-Hydrolases"/>
    <property type="match status" value="1"/>
</dbReference>
<dbReference type="InterPro" id="IPR000073">
    <property type="entry name" value="AB_hydrolase_1"/>
</dbReference>
<dbReference type="Gene3D" id="3.40.50.1820">
    <property type="entry name" value="alpha/beta hydrolase"/>
    <property type="match status" value="1"/>
</dbReference>
<proteinExistence type="inferred from homology"/>